<comment type="similarity">
    <text evidence="1">Belongs to the TRAPPC13 family.</text>
</comment>
<gene>
    <name evidence="7" type="ORF">QTP70_027681</name>
</gene>
<evidence type="ECO:0000256" key="2">
    <source>
        <dbReference type="ARBA" id="ARBA00011698"/>
    </source>
</evidence>
<dbReference type="Pfam" id="PF23647">
    <property type="entry name" value="TRAPPC13_M"/>
    <property type="match status" value="1"/>
</dbReference>
<reference evidence="7" key="1">
    <citation type="submission" date="2023-06" db="EMBL/GenBank/DDBJ databases">
        <title>Male Hemibagrus guttatus genome.</title>
        <authorList>
            <person name="Bian C."/>
        </authorList>
    </citation>
    <scope>NUCLEOTIDE SEQUENCE</scope>
    <source>
        <strain evidence="7">Male_cb2023</strain>
        <tissue evidence="7">Muscle</tissue>
    </source>
</reference>
<evidence type="ECO:0000313" key="8">
    <source>
        <dbReference type="Proteomes" id="UP001274896"/>
    </source>
</evidence>
<dbReference type="Gene3D" id="2.160.20.80">
    <property type="entry name" value="E3 ubiquitin-protein ligase SopA"/>
    <property type="match status" value="1"/>
</dbReference>
<dbReference type="Pfam" id="PF23643">
    <property type="entry name" value="TRAPPC13_C"/>
    <property type="match status" value="1"/>
</dbReference>
<evidence type="ECO:0000259" key="4">
    <source>
        <dbReference type="Pfam" id="PF06159"/>
    </source>
</evidence>
<comment type="caution">
    <text evidence="7">The sequence shown here is derived from an EMBL/GenBank/DDBJ whole genome shotgun (WGS) entry which is preliminary data.</text>
</comment>
<feature type="domain" description="Trafficking protein particle complex subunit 13 C-terminal" evidence="5">
    <location>
        <begin position="406"/>
        <end position="500"/>
    </location>
</feature>
<accession>A0AAE0QKT4</accession>
<keyword evidence="8" id="KW-1185">Reference proteome</keyword>
<sequence>LYGSCCAENALCSCALAVVMQVKGQLLDKMDVNQAKQEHLLALKVMRLTKPTLFTNMPVTCEDRDLPADEGGPFVEVEFVEVEFVEVEFVEVEFVEVEFVEVEFVEVEFVEVEFVEVEFVEVEFVEVEFVEVEFVEVEFVEVEFVEVEFVEVEFVEVEFVEVEFVEVEVKNIFLGETFSSYISVHNDSNQVVKDILVKADLQTSSQRLNLSASNSAVSELKPECCIDDVIHHEVKEIGTHILVCAVSYTTQTGDKLYFRKFFKFQVLKPLDVKTKFYNAETDEVFLEAQIQNITTSPMCMEKVSLEPSMMYNVTELNTVCSGEERESTFGEMSYLQPMDTRQYLYCLKPKPEFAEKAGVIKGVTVIGKLDIVWKTNLGERGRLQTSQLQRMAPGYGDVRLSLELVPDTVNIEEPFDIACKITNCSERTMDLLLEMCNTRSVHWCGVSGRQLGKLGPSASLSIPLQLLSSVQGLQSISGLRLTDTFLKRTYEYDDIAQVCVVCPYLSPET</sequence>
<evidence type="ECO:0000256" key="1">
    <source>
        <dbReference type="ARBA" id="ARBA00010785"/>
    </source>
</evidence>
<organism evidence="7 8">
    <name type="scientific">Hemibagrus guttatus</name>
    <dbReference type="NCBI Taxonomy" id="175788"/>
    <lineage>
        <taxon>Eukaryota</taxon>
        <taxon>Metazoa</taxon>
        <taxon>Chordata</taxon>
        <taxon>Craniata</taxon>
        <taxon>Vertebrata</taxon>
        <taxon>Euteleostomi</taxon>
        <taxon>Actinopterygii</taxon>
        <taxon>Neopterygii</taxon>
        <taxon>Teleostei</taxon>
        <taxon>Ostariophysi</taxon>
        <taxon>Siluriformes</taxon>
        <taxon>Bagridae</taxon>
        <taxon>Hemibagrus</taxon>
    </lineage>
</organism>
<evidence type="ECO:0000313" key="7">
    <source>
        <dbReference type="EMBL" id="KAK3522190.1"/>
    </source>
</evidence>
<feature type="domain" description="Trafficking protein particle complex subunit 13 middle" evidence="6">
    <location>
        <begin position="270"/>
        <end position="393"/>
    </location>
</feature>
<evidence type="ECO:0000259" key="5">
    <source>
        <dbReference type="Pfam" id="PF23643"/>
    </source>
</evidence>
<dbReference type="GO" id="GO:1990072">
    <property type="term" value="C:TRAPPIII protein complex"/>
    <property type="evidence" value="ECO:0007669"/>
    <property type="project" value="TreeGrafter"/>
</dbReference>
<dbReference type="SUPFAM" id="SSF141571">
    <property type="entry name" value="Pentapeptide repeat-like"/>
    <property type="match status" value="1"/>
</dbReference>
<dbReference type="InterPro" id="IPR055429">
    <property type="entry name" value="TRAPPC13_M"/>
</dbReference>
<dbReference type="AlphaFoldDB" id="A0AAE0QKT4"/>
<dbReference type="PANTHER" id="PTHR13134:SF3">
    <property type="entry name" value="TRAFFICKING PROTEIN PARTICLE COMPLEX SUBUNIT 13"/>
    <property type="match status" value="1"/>
</dbReference>
<feature type="domain" description="Trafficking protein particle complex subunit 13 N-terminal" evidence="4">
    <location>
        <begin position="171"/>
        <end position="266"/>
    </location>
</feature>
<dbReference type="Proteomes" id="UP001274896">
    <property type="component" value="Unassembled WGS sequence"/>
</dbReference>
<dbReference type="EMBL" id="JAUCMX010000015">
    <property type="protein sequence ID" value="KAK3522190.1"/>
    <property type="molecule type" value="Genomic_DNA"/>
</dbReference>
<dbReference type="InterPro" id="IPR010378">
    <property type="entry name" value="TRAPPC13"/>
</dbReference>
<dbReference type="InterPro" id="IPR055427">
    <property type="entry name" value="TRAPPC13_N"/>
</dbReference>
<dbReference type="Pfam" id="PF06159">
    <property type="entry name" value="TRAPPC13_N"/>
    <property type="match status" value="1"/>
</dbReference>
<feature type="non-terminal residue" evidence="7">
    <location>
        <position position="1"/>
    </location>
</feature>
<evidence type="ECO:0000256" key="3">
    <source>
        <dbReference type="ARBA" id="ARBA00021500"/>
    </source>
</evidence>
<proteinExistence type="inferred from homology"/>
<dbReference type="InterPro" id="IPR055428">
    <property type="entry name" value="TRAPPC13_C"/>
</dbReference>
<dbReference type="PANTHER" id="PTHR13134">
    <property type="entry name" value="TRAFFICKING PROTEIN PARTICLE COMPLEX SUBUNIT 13"/>
    <property type="match status" value="1"/>
</dbReference>
<protein>
    <recommendedName>
        <fullName evidence="3">Trafficking protein particle complex subunit 13</fullName>
    </recommendedName>
</protein>
<evidence type="ECO:0000259" key="6">
    <source>
        <dbReference type="Pfam" id="PF23647"/>
    </source>
</evidence>
<comment type="subunit">
    <text evidence="2">Part of the multisubunit TRAPP (transport protein particle) complex.</text>
</comment>
<name>A0AAE0QKT4_9TELE</name>